<evidence type="ECO:0008006" key="3">
    <source>
        <dbReference type="Google" id="ProtNLM"/>
    </source>
</evidence>
<dbReference type="EMBL" id="PDWN01000013">
    <property type="protein sequence ID" value="KAF1693002.1"/>
    <property type="molecule type" value="Genomic_DNA"/>
</dbReference>
<evidence type="ECO:0000313" key="2">
    <source>
        <dbReference type="Proteomes" id="UP000788419"/>
    </source>
</evidence>
<proteinExistence type="predicted"/>
<protein>
    <recommendedName>
        <fullName evidence="3">Cytochrome c domain-containing protein</fullName>
    </recommendedName>
</protein>
<name>A0ABQ6Z5L5_9GAMM</name>
<reference evidence="1 2" key="1">
    <citation type="submission" date="2017-10" db="EMBL/GenBank/DDBJ databases">
        <title>Whole genome sequencing of members of genus Pseudoxanthomonas.</title>
        <authorList>
            <person name="Kumar S."/>
            <person name="Bansal K."/>
            <person name="Kaur A."/>
            <person name="Patil P."/>
            <person name="Sharma S."/>
            <person name="Patil P.B."/>
        </authorList>
    </citation>
    <scope>NUCLEOTIDE SEQUENCE [LARGE SCALE GENOMIC DNA]</scope>
    <source>
        <strain evidence="1 2">DSM 17801</strain>
    </source>
</reference>
<dbReference type="Proteomes" id="UP000788419">
    <property type="component" value="Unassembled WGS sequence"/>
</dbReference>
<comment type="caution">
    <text evidence="1">The sequence shown here is derived from an EMBL/GenBank/DDBJ whole genome shotgun (WGS) entry which is preliminary data.</text>
</comment>
<organism evidence="1 2">
    <name type="scientific">Pseudoxanthomonas daejeonensis</name>
    <dbReference type="NCBI Taxonomy" id="266062"/>
    <lineage>
        <taxon>Bacteria</taxon>
        <taxon>Pseudomonadati</taxon>
        <taxon>Pseudomonadota</taxon>
        <taxon>Gammaproteobacteria</taxon>
        <taxon>Lysobacterales</taxon>
        <taxon>Lysobacteraceae</taxon>
        <taxon>Pseudoxanthomonas</taxon>
    </lineage>
</organism>
<dbReference type="InterPro" id="IPR022269">
    <property type="entry name" value="SO_2930-like_C"/>
</dbReference>
<sequence>MATRTRPATRRRSAARCRRCRRWTSSVVDRPSRGRGPLSRLVALAGAVALAAGLVSGCRPAHPPPVAFHAEGQPESLSEWHLFDMADGRLELNERVLPYDLNSALFTDYAHKLRTVWMPEGTSAHYDANEAFDFPVGTIISKTFYYPRIEGEPRDSQAVLRSQGHEGQLPGGQLELDKVRLLETRLLVRRESGWVALPYVWNAEQTEARLMRAGDLVPLTLVDASGSREEAAYQVPDQNQCAGCHVSDLSTREFQPIGPKARHLNRDLAYPGVDGEAVVANQLAQWQRMGYLDGLPEASAVPRVANWQDAAESVDARARAYLDINCSHCHSAAGPGNTSGLWLASDVSEPLRLGRCKLPIAAGHGTGDRRFDIVPGKPDESILTYRMISTDPGVMMPELGRSVTHAEGVELIREWIAAQHGECGNTG</sequence>
<gene>
    <name evidence="1" type="ORF">CSC65_12840</name>
</gene>
<evidence type="ECO:0000313" key="1">
    <source>
        <dbReference type="EMBL" id="KAF1693002.1"/>
    </source>
</evidence>
<accession>A0ABQ6Z5L5</accession>
<dbReference type="NCBIfam" id="TIGR03806">
    <property type="entry name" value="chp_HNE_0200"/>
    <property type="match status" value="1"/>
</dbReference>
<keyword evidence="2" id="KW-1185">Reference proteome</keyword>